<dbReference type="CDD" id="cd13590">
    <property type="entry name" value="PBP2_PotD_PotF_like"/>
    <property type="match status" value="1"/>
</dbReference>
<dbReference type="Proteomes" id="UP001500506">
    <property type="component" value="Unassembled WGS sequence"/>
</dbReference>
<comment type="caution">
    <text evidence="5">The sequence shown here is derived from an EMBL/GenBank/DDBJ whole genome shotgun (WGS) entry which is preliminary data.</text>
</comment>
<dbReference type="PRINTS" id="PR00909">
    <property type="entry name" value="SPERMDNBNDNG"/>
</dbReference>
<dbReference type="InterPro" id="IPR006059">
    <property type="entry name" value="SBP"/>
</dbReference>
<sequence>MESLVSPRPLPQDPMIRSLIAQARRAQLNRRTLLAGAGAGATALALAACSAGGGATKPTPAADTSSTDKTLNWANWAAYIDEDDAGNYPTLVAFTEETGIEVNYEVAVDDNNTYYGKVKDQLALGQDIGADLSVLTDWMIARWIRLGYGQELDHANLPNLANLTPSLQNPDFDPERKFSVPWQGGFAGIAWNKEAIPGGLSSVSDLWDASLKGRVGVLSEMRDTMGCIMLEQGVDIAGDWGDAEFSAAIEELDKQVADGQVRNIKGNSYLEDLKSEDTLAAIVWSGDITVINAEAGDKWEFAIPSAGGTLWNDNFIVPIGSPRKTNAETLINYYYEPEVAAEVAAWVNYITPVVGAKEAAIAIDPELAENQLIFPNEETLSQAHIFRSLSGAEEQKYQAEFQAILLGS</sequence>
<reference evidence="5 6" key="1">
    <citation type="journal article" date="2019" name="Int. J. Syst. Evol. Microbiol.">
        <title>The Global Catalogue of Microorganisms (GCM) 10K type strain sequencing project: providing services to taxonomists for standard genome sequencing and annotation.</title>
        <authorList>
            <consortium name="The Broad Institute Genomics Platform"/>
            <consortium name="The Broad Institute Genome Sequencing Center for Infectious Disease"/>
            <person name="Wu L."/>
            <person name="Ma J."/>
        </authorList>
    </citation>
    <scope>NUCLEOTIDE SEQUENCE [LARGE SCALE GENOMIC DNA]</scope>
    <source>
        <strain evidence="5 6">JCM 14319</strain>
    </source>
</reference>
<dbReference type="Gene3D" id="3.40.190.10">
    <property type="entry name" value="Periplasmic binding protein-like II"/>
    <property type="match status" value="2"/>
</dbReference>
<evidence type="ECO:0000256" key="2">
    <source>
        <dbReference type="ARBA" id="ARBA00022448"/>
    </source>
</evidence>
<evidence type="ECO:0000256" key="3">
    <source>
        <dbReference type="ARBA" id="ARBA00022729"/>
    </source>
</evidence>
<keyword evidence="4" id="KW-0574">Periplasm</keyword>
<dbReference type="InterPro" id="IPR001188">
    <property type="entry name" value="Sperm_putr-bd"/>
</dbReference>
<dbReference type="SUPFAM" id="SSF53850">
    <property type="entry name" value="Periplasmic binding protein-like II"/>
    <property type="match status" value="1"/>
</dbReference>
<evidence type="ECO:0000313" key="6">
    <source>
        <dbReference type="Proteomes" id="UP001500506"/>
    </source>
</evidence>
<keyword evidence="3" id="KW-0732">Signal</keyword>
<organism evidence="5 6">
    <name type="scientific">Agromyces humatus</name>
    <dbReference type="NCBI Taxonomy" id="279573"/>
    <lineage>
        <taxon>Bacteria</taxon>
        <taxon>Bacillati</taxon>
        <taxon>Actinomycetota</taxon>
        <taxon>Actinomycetes</taxon>
        <taxon>Micrococcales</taxon>
        <taxon>Microbacteriaceae</taxon>
        <taxon>Agromyces</taxon>
    </lineage>
</organism>
<accession>A0ABN2K4W5</accession>
<keyword evidence="2" id="KW-0813">Transport</keyword>
<comment type="subcellular location">
    <subcellularLocation>
        <location evidence="1">Periplasm</location>
    </subcellularLocation>
</comment>
<proteinExistence type="predicted"/>
<keyword evidence="6" id="KW-1185">Reference proteome</keyword>
<gene>
    <name evidence="5" type="ORF">GCM10009747_01920</name>
</gene>
<evidence type="ECO:0000256" key="4">
    <source>
        <dbReference type="ARBA" id="ARBA00022764"/>
    </source>
</evidence>
<dbReference type="PROSITE" id="PS51318">
    <property type="entry name" value="TAT"/>
    <property type="match status" value="1"/>
</dbReference>
<evidence type="ECO:0000256" key="1">
    <source>
        <dbReference type="ARBA" id="ARBA00004418"/>
    </source>
</evidence>
<name>A0ABN2K4W5_9MICO</name>
<dbReference type="EMBL" id="BAAANH010000001">
    <property type="protein sequence ID" value="GAA1748407.1"/>
    <property type="molecule type" value="Genomic_DNA"/>
</dbReference>
<dbReference type="PANTHER" id="PTHR30222:SF17">
    <property type="entry name" value="SPERMIDINE_PUTRESCINE-BINDING PERIPLASMIC PROTEIN"/>
    <property type="match status" value="1"/>
</dbReference>
<protein>
    <submittedName>
        <fullName evidence="5">Spermidine/putrescine ABC transporter substrate-binding protein</fullName>
    </submittedName>
</protein>
<dbReference type="InterPro" id="IPR006311">
    <property type="entry name" value="TAT_signal"/>
</dbReference>
<dbReference type="PANTHER" id="PTHR30222">
    <property type="entry name" value="SPERMIDINE/PUTRESCINE-BINDING PERIPLASMIC PROTEIN"/>
    <property type="match status" value="1"/>
</dbReference>
<dbReference type="Pfam" id="PF13416">
    <property type="entry name" value="SBP_bac_8"/>
    <property type="match status" value="1"/>
</dbReference>
<evidence type="ECO:0000313" key="5">
    <source>
        <dbReference type="EMBL" id="GAA1748407.1"/>
    </source>
</evidence>